<keyword evidence="1" id="KW-0808">Transferase</keyword>
<dbReference type="InterPro" id="IPR029063">
    <property type="entry name" value="SAM-dependent_MTases_sf"/>
</dbReference>
<reference evidence="6" key="1">
    <citation type="journal article" date="2021" name="G3 (Bethesda)">
        <title>Genomic diversity, chromosomal rearrangements, and interspecies hybridization in the ogataea polymorpha species complex.</title>
        <authorList>
            <person name="Hanson S.J."/>
            <person name="Cinneide E.O."/>
            <person name="Salzberg L.I."/>
            <person name="Wolfe K.H."/>
            <person name="McGowan J."/>
            <person name="Fitzpatrick D.A."/>
            <person name="Matlin K."/>
        </authorList>
    </citation>
    <scope>NUCLEOTIDE SEQUENCE</scope>
    <source>
        <strain evidence="6">61-244</strain>
    </source>
</reference>
<evidence type="ECO:0000313" key="7">
    <source>
        <dbReference type="Proteomes" id="UP001196530"/>
    </source>
</evidence>
<dbReference type="RefSeq" id="XP_043061847.1">
    <property type="nucleotide sequence ID" value="XM_043201747.1"/>
</dbReference>
<evidence type="ECO:0000256" key="1">
    <source>
        <dbReference type="ARBA" id="ARBA00022603"/>
    </source>
</evidence>
<evidence type="ECO:0000256" key="3">
    <source>
        <dbReference type="ARBA" id="ARBA00038458"/>
    </source>
</evidence>
<dbReference type="AlphaFoldDB" id="A0AAN6DKF3"/>
<name>A0AAN6DKF3_PICAN</name>
<dbReference type="InterPro" id="IPR013239">
    <property type="entry name" value="RNA_polI_Rpa14"/>
</dbReference>
<dbReference type="GO" id="GO:0005829">
    <property type="term" value="C:cytosol"/>
    <property type="evidence" value="ECO:0007669"/>
    <property type="project" value="TreeGrafter"/>
</dbReference>
<dbReference type="Gene3D" id="6.10.250.3390">
    <property type="match status" value="1"/>
</dbReference>
<proteinExistence type="inferred from homology"/>
<feature type="compositionally biased region" description="Basic residues" evidence="5">
    <location>
        <begin position="444"/>
        <end position="478"/>
    </location>
</feature>
<dbReference type="Proteomes" id="UP001196530">
    <property type="component" value="Unassembled WGS sequence"/>
</dbReference>
<feature type="compositionally biased region" description="Acidic residues" evidence="5">
    <location>
        <begin position="420"/>
        <end position="430"/>
    </location>
</feature>
<dbReference type="GO" id="GO:0032259">
    <property type="term" value="P:methylation"/>
    <property type="evidence" value="ECO:0007669"/>
    <property type="project" value="UniProtKB-KW"/>
</dbReference>
<keyword evidence="1" id="KW-0489">Methyltransferase</keyword>
<feature type="region of interest" description="Disordered" evidence="5">
    <location>
        <begin position="386"/>
        <end position="478"/>
    </location>
</feature>
<organism evidence="6 7">
    <name type="scientific">Pichia angusta</name>
    <name type="common">Yeast</name>
    <name type="synonym">Hansenula polymorpha</name>
    <dbReference type="NCBI Taxonomy" id="870730"/>
    <lineage>
        <taxon>Eukaryota</taxon>
        <taxon>Fungi</taxon>
        <taxon>Dikarya</taxon>
        <taxon>Ascomycota</taxon>
        <taxon>Saccharomycotina</taxon>
        <taxon>Pichiomycetes</taxon>
        <taxon>Pichiales</taxon>
        <taxon>Pichiaceae</taxon>
        <taxon>Ogataea</taxon>
    </lineage>
</organism>
<sequence length="478" mass="53343">MPLDTRLFEPVGREHVEDHVFEMYVEHAPPESAGLGYLSRTDEVRVAVGDDEYVVQQSVSAFNSSNSDGTTGFLTWSTSQVVAEWLLRPKNAVFDAIRSSSVVELGSGVSGLLACSVGRKCRHYVCTDQQGVMKLLKNNLRHNGGVFESSTVATENTSRRHNVPRIDAVTFDWEASSPEAVLELVQGYPDFIITCDTIYNPYLIPHLVRAAKTLAGPQTGILRVRLVCVTEVTSSETTSSGPSSLEEAEQGRGAGRLAKRGGRQRERGRPHRPSRHDGKLSDRLAPETKVHVEEKRKIKKIEKIKKNIYSMSFRKRVTASAVNSPVVASVHAAVALSSDETQQMLDQFISECDRLEATAMDKSYHGPDSTTLSQLKRLQRELRGLPPLLLEGQAKEKSEKGPKKTVFEDAAEKPKKIVFDDETVGDETVGDETVVSDGNSEEKRKKRKLEKKEKREKKERKEKKEKKEKKDRKGKSEE</sequence>
<dbReference type="Gene3D" id="3.40.50.150">
    <property type="entry name" value="Vaccinia Virus protein VP39"/>
    <property type="match status" value="1"/>
</dbReference>
<accession>A0AAN6DKF3</accession>
<dbReference type="GO" id="GO:0008757">
    <property type="term" value="F:S-adenosylmethionine-dependent methyltransferase activity"/>
    <property type="evidence" value="ECO:0007669"/>
    <property type="project" value="UniProtKB-ARBA"/>
</dbReference>
<dbReference type="PANTHER" id="PTHR14614:SF109">
    <property type="entry name" value="RIBOSOMAL LYSINE N-METHYLTRANSFERASE 5"/>
    <property type="match status" value="1"/>
</dbReference>
<dbReference type="Pfam" id="PF10294">
    <property type="entry name" value="Methyltransf_16"/>
    <property type="match status" value="1"/>
</dbReference>
<gene>
    <name evidence="6" type="ORF">KL928_001388</name>
</gene>
<evidence type="ECO:0000313" key="6">
    <source>
        <dbReference type="EMBL" id="KAG7821304.1"/>
    </source>
</evidence>
<dbReference type="GeneID" id="66125439"/>
<feature type="region of interest" description="Disordered" evidence="5">
    <location>
        <begin position="233"/>
        <end position="291"/>
    </location>
</feature>
<comment type="similarity">
    <text evidence="3">Belongs to the class I-like SAM-binding methyltransferase superfamily. RKM5 family.</text>
</comment>
<dbReference type="GO" id="GO:0032991">
    <property type="term" value="C:protein-containing complex"/>
    <property type="evidence" value="ECO:0007669"/>
    <property type="project" value="TreeGrafter"/>
</dbReference>
<dbReference type="InterPro" id="IPR019410">
    <property type="entry name" value="Methyltransf_16"/>
</dbReference>
<evidence type="ECO:0000256" key="4">
    <source>
        <dbReference type="ARBA" id="ARBA00039932"/>
    </source>
</evidence>
<feature type="compositionally biased region" description="Basic residues" evidence="5">
    <location>
        <begin position="257"/>
        <end position="274"/>
    </location>
</feature>
<keyword evidence="2" id="KW-0949">S-adenosyl-L-methionine</keyword>
<dbReference type="PANTHER" id="PTHR14614">
    <property type="entry name" value="HEPATOCELLULAR CARCINOMA-ASSOCIATED ANTIGEN"/>
    <property type="match status" value="1"/>
</dbReference>
<dbReference type="SUPFAM" id="SSF53335">
    <property type="entry name" value="S-adenosyl-L-methionine-dependent methyltransferases"/>
    <property type="match status" value="1"/>
</dbReference>
<feature type="compositionally biased region" description="Basic and acidic residues" evidence="5">
    <location>
        <begin position="393"/>
        <end position="419"/>
    </location>
</feature>
<feature type="compositionally biased region" description="Low complexity" evidence="5">
    <location>
        <begin position="233"/>
        <end position="245"/>
    </location>
</feature>
<dbReference type="EMBL" id="JAHLUX010000002">
    <property type="protein sequence ID" value="KAG7821304.1"/>
    <property type="molecule type" value="Genomic_DNA"/>
</dbReference>
<protein>
    <recommendedName>
        <fullName evidence="4">Ribosomal lysine N-methyltransferase 5</fullName>
    </recommendedName>
</protein>
<evidence type="ECO:0000256" key="2">
    <source>
        <dbReference type="ARBA" id="ARBA00022691"/>
    </source>
</evidence>
<comment type="caution">
    <text evidence="6">The sequence shown here is derived from an EMBL/GenBank/DDBJ whole genome shotgun (WGS) entry which is preliminary data.</text>
</comment>
<evidence type="ECO:0000256" key="5">
    <source>
        <dbReference type="SAM" id="MobiDB-lite"/>
    </source>
</evidence>
<feature type="compositionally biased region" description="Basic and acidic residues" evidence="5">
    <location>
        <begin position="275"/>
        <end position="291"/>
    </location>
</feature>
<dbReference type="Pfam" id="PF08203">
    <property type="entry name" value="RNA_polI_A14"/>
    <property type="match status" value="1"/>
</dbReference>